<feature type="signal peptide" evidence="1">
    <location>
        <begin position="1"/>
        <end position="18"/>
    </location>
</feature>
<keyword evidence="4" id="KW-1185">Reference proteome</keyword>
<reference evidence="4" key="1">
    <citation type="journal article" date="2019" name="Int. J. Syst. Evol. Microbiol.">
        <title>The Global Catalogue of Microorganisms (GCM) 10K type strain sequencing project: providing services to taxonomists for standard genome sequencing and annotation.</title>
        <authorList>
            <consortium name="The Broad Institute Genomics Platform"/>
            <consortium name="The Broad Institute Genome Sequencing Center for Infectious Disease"/>
            <person name="Wu L."/>
            <person name="Ma J."/>
        </authorList>
    </citation>
    <scope>NUCLEOTIDE SEQUENCE [LARGE SCALE GENOMIC DNA]</scope>
    <source>
        <strain evidence="4">DT28</strain>
    </source>
</reference>
<feature type="domain" description="Lipid/polyisoprenoid-binding YceI-like" evidence="2">
    <location>
        <begin position="19"/>
        <end position="188"/>
    </location>
</feature>
<dbReference type="InterPro" id="IPR007372">
    <property type="entry name" value="Lipid/polyisoprenoid-bd_YceI"/>
</dbReference>
<dbReference type="EMBL" id="JBHSGB010000015">
    <property type="protein sequence ID" value="MFC4656501.1"/>
    <property type="molecule type" value="Genomic_DNA"/>
</dbReference>
<keyword evidence="1" id="KW-0732">Signal</keyword>
<proteinExistence type="predicted"/>
<dbReference type="RefSeq" id="WP_377335625.1">
    <property type="nucleotide sequence ID" value="NZ_JBHSGB010000015.1"/>
</dbReference>
<sequence length="189" mass="20444">MKKMVSVLACALSFSALADWSVDSQNSSLSFVSVKNELVAETHHFKQLQGSLSDAGELKVSIPVSGIETNIPLRNERILQYTLLSKDFAAITATAKVDMAKVSALKVGQTLTVQQPLDLTLLAQSQTLSTSLQVVKLSDKQLLVYNTAPVMLDLTKFKLDAGIEKLRELAGLKVISPLVPVSFSVNLTQ</sequence>
<dbReference type="SUPFAM" id="SSF101874">
    <property type="entry name" value="YceI-like"/>
    <property type="match status" value="1"/>
</dbReference>
<evidence type="ECO:0000313" key="3">
    <source>
        <dbReference type="EMBL" id="MFC4656501.1"/>
    </source>
</evidence>
<dbReference type="InterPro" id="IPR036761">
    <property type="entry name" value="TTHA0802/YceI-like_sf"/>
</dbReference>
<dbReference type="Pfam" id="PF04264">
    <property type="entry name" value="YceI"/>
    <property type="match status" value="1"/>
</dbReference>
<protein>
    <submittedName>
        <fullName evidence="3">YceI family protein</fullName>
    </submittedName>
</protein>
<dbReference type="Gene3D" id="2.40.128.110">
    <property type="entry name" value="Lipid/polyisoprenoid-binding, YceI-like"/>
    <property type="match status" value="1"/>
</dbReference>
<feature type="chain" id="PRO_5045180894" evidence="1">
    <location>
        <begin position="19"/>
        <end position="189"/>
    </location>
</feature>
<name>A0ABV9JQE1_9GAMM</name>
<evidence type="ECO:0000313" key="4">
    <source>
        <dbReference type="Proteomes" id="UP001595962"/>
    </source>
</evidence>
<comment type="caution">
    <text evidence="3">The sequence shown here is derived from an EMBL/GenBank/DDBJ whole genome shotgun (WGS) entry which is preliminary data.</text>
</comment>
<dbReference type="Proteomes" id="UP001595962">
    <property type="component" value="Unassembled WGS sequence"/>
</dbReference>
<evidence type="ECO:0000259" key="2">
    <source>
        <dbReference type="SMART" id="SM00867"/>
    </source>
</evidence>
<organism evidence="3 4">
    <name type="scientific">Rheinheimera marina</name>
    <dbReference type="NCBI Taxonomy" id="1774958"/>
    <lineage>
        <taxon>Bacteria</taxon>
        <taxon>Pseudomonadati</taxon>
        <taxon>Pseudomonadota</taxon>
        <taxon>Gammaproteobacteria</taxon>
        <taxon>Chromatiales</taxon>
        <taxon>Chromatiaceae</taxon>
        <taxon>Rheinheimera</taxon>
    </lineage>
</organism>
<gene>
    <name evidence="3" type="ORF">ACFO3I_15895</name>
</gene>
<evidence type="ECO:0000256" key="1">
    <source>
        <dbReference type="SAM" id="SignalP"/>
    </source>
</evidence>
<accession>A0ABV9JQE1</accession>
<dbReference type="SMART" id="SM00867">
    <property type="entry name" value="YceI"/>
    <property type="match status" value="1"/>
</dbReference>
<dbReference type="PIRSF" id="PIRSF029811">
    <property type="entry name" value="UCP029811"/>
    <property type="match status" value="1"/>
</dbReference>
<dbReference type="InterPro" id="IPR027016">
    <property type="entry name" value="UCP029811"/>
</dbReference>